<dbReference type="RefSeq" id="WP_037542633.1">
    <property type="nucleotide sequence ID" value="NZ_AP019372.1"/>
</dbReference>
<accession>A0A2P5PJL4</accession>
<evidence type="ECO:0000313" key="4">
    <source>
        <dbReference type="Proteomes" id="UP000256409"/>
    </source>
</evidence>
<evidence type="ECO:0000313" key="2">
    <source>
        <dbReference type="EMBL" id="REA84048.1"/>
    </source>
</evidence>
<dbReference type="OrthoDB" id="2990649at2"/>
<gene>
    <name evidence="1" type="ORF">DD902_09285</name>
    <name evidence="2" type="ORF">DV961_00645</name>
</gene>
<dbReference type="EMBL" id="QQPC01000005">
    <property type="protein sequence ID" value="REA84048.1"/>
    <property type="molecule type" value="Genomic_DNA"/>
</dbReference>
<name>A0A2P5PJL4_STAPS</name>
<evidence type="ECO:0000313" key="3">
    <source>
        <dbReference type="Proteomes" id="UP000246800"/>
    </source>
</evidence>
<proteinExistence type="predicted"/>
<evidence type="ECO:0000313" key="1">
    <source>
        <dbReference type="EMBL" id="PWZ74122.1"/>
    </source>
</evidence>
<reference evidence="4" key="3">
    <citation type="journal article" date="2018" name="Vet. Microbiol.">
        <title>Molecular epidemiology of methicillin-resistant staphylococci amongst veterinary personnel, personnel-owned pets, patients and the hospital environment of two companion animal veterinary hospitals.</title>
        <authorList>
            <person name="Worthing K.A."/>
            <person name="Brown J."/>
            <person name="Gerber L."/>
            <person name="Abraham S."/>
            <person name="Trott D."/>
            <person name="Norris J.M."/>
        </authorList>
    </citation>
    <scope>NUCLEOTIDE SEQUENCE [LARGE SCALE GENOMIC DNA]</scope>
    <source>
        <strain evidence="4">ST496-2</strain>
    </source>
</reference>
<sequence>MGGINCGLSNNRVVKNDMYRLEYALYTKYVFKCFENFCNANTWVEEFTLLEIDDNDNALVAYKKALFAIQEAITNLQSAKNALINSYNEIAPLFKFSQLKNGSINQYKKYDHSFAKGVFEKAGVVTNETKVWESVIHSLQNGGEVDYLNDQQNKLIVFENTLQNLFEEYQKLEKYIRQGVSHVAIRDIEVDITPLTAMALTKISELMSSLTYLCLVEYSAHTSITGKTIDVLDLLPKTNKNSIQHLKAN</sequence>
<protein>
    <submittedName>
        <fullName evidence="2">Uncharacterized protein</fullName>
    </submittedName>
</protein>
<dbReference type="EMBL" id="QEIT01000048">
    <property type="protein sequence ID" value="PWZ74122.1"/>
    <property type="molecule type" value="Genomic_DNA"/>
</dbReference>
<comment type="caution">
    <text evidence="2">The sequence shown here is derived from an EMBL/GenBank/DDBJ whole genome shotgun (WGS) entry which is preliminary data.</text>
</comment>
<dbReference type="Proteomes" id="UP000246800">
    <property type="component" value="Unassembled WGS sequence"/>
</dbReference>
<organism evidence="2 4">
    <name type="scientific">Staphylococcus pseudintermedius</name>
    <dbReference type="NCBI Taxonomy" id="283734"/>
    <lineage>
        <taxon>Bacteria</taxon>
        <taxon>Bacillati</taxon>
        <taxon>Bacillota</taxon>
        <taxon>Bacilli</taxon>
        <taxon>Bacillales</taxon>
        <taxon>Staphylococcaceae</taxon>
        <taxon>Staphylococcus</taxon>
        <taxon>Staphylococcus intermedius group</taxon>
    </lineage>
</organism>
<reference evidence="1 3" key="1">
    <citation type="journal article" date="2018" name="Vet. Microbiol.">
        <title>Clonal diversity and geographic distribution of methicillin-resistant Staphylococcus pseudintermedius from Australian animals: Discovery of novel sequence types.</title>
        <authorList>
            <person name="Worthing K.A."/>
            <person name="Abraham S."/>
            <person name="Coombs G.W."/>
            <person name="Pang S."/>
            <person name="Saputra S."/>
            <person name="Jordan D."/>
            <person name="Trott D.J."/>
            <person name="Norris J.M."/>
        </authorList>
    </citation>
    <scope>NUCLEOTIDE SEQUENCE [LARGE SCALE GENOMIC DNA]</scope>
    <source>
        <strain evidence="1 3">ST525 1</strain>
    </source>
</reference>
<dbReference type="Proteomes" id="UP000256409">
    <property type="component" value="Unassembled WGS sequence"/>
</dbReference>
<dbReference type="AlphaFoldDB" id="A0A2P5PJL4"/>
<reference evidence="2" key="2">
    <citation type="journal article" date="2018" name="Vet. Microbiol.">
        <title>Methicillin-resistant staphylococci amongst veterinary personnel, personnel-owned pets, patients and the hospital environment of two small animal veterinary hospitals.</title>
        <authorList>
            <person name="Worthing K.A."/>
            <person name="Brown J."/>
            <person name="Gerber L."/>
            <person name="Abraham S."/>
            <person name="Trott D."/>
            <person name="Norris J.M."/>
        </authorList>
    </citation>
    <scope>NUCLEOTIDE SEQUENCE</scope>
    <source>
        <strain evidence="2">ST496-2</strain>
    </source>
</reference>